<evidence type="ECO:0000256" key="1">
    <source>
        <dbReference type="SAM" id="MobiDB-lite"/>
    </source>
</evidence>
<dbReference type="AlphaFoldDB" id="A0A8S1GQL9"/>
<dbReference type="Gene3D" id="1.20.80.10">
    <property type="match status" value="1"/>
</dbReference>
<dbReference type="SUPFAM" id="SSF50156">
    <property type="entry name" value="PDZ domain-like"/>
    <property type="match status" value="1"/>
</dbReference>
<name>A0A8S1GQL9_9PELO</name>
<dbReference type="Gene3D" id="2.20.70.10">
    <property type="match status" value="1"/>
</dbReference>
<comment type="caution">
    <text evidence="5">The sequence shown here is derived from an EMBL/GenBank/DDBJ whole genome shotgun (WGS) entry which is preliminary data.</text>
</comment>
<feature type="domain" description="WW" evidence="2">
    <location>
        <begin position="49"/>
        <end position="82"/>
    </location>
</feature>
<dbReference type="InterPro" id="IPR000299">
    <property type="entry name" value="FERM_domain"/>
</dbReference>
<dbReference type="SMART" id="SM00228">
    <property type="entry name" value="PDZ"/>
    <property type="match status" value="1"/>
</dbReference>
<dbReference type="SUPFAM" id="SSF54236">
    <property type="entry name" value="Ubiquitin-like"/>
    <property type="match status" value="1"/>
</dbReference>
<dbReference type="SUPFAM" id="SSF51045">
    <property type="entry name" value="WW domain"/>
    <property type="match status" value="1"/>
</dbReference>
<dbReference type="InterPro" id="IPR036020">
    <property type="entry name" value="WW_dom_sf"/>
</dbReference>
<evidence type="ECO:0000259" key="2">
    <source>
        <dbReference type="PROSITE" id="PS50020"/>
    </source>
</evidence>
<dbReference type="InterPro" id="IPR029071">
    <property type="entry name" value="Ubiquitin-like_domsf"/>
</dbReference>
<dbReference type="InterPro" id="IPR001478">
    <property type="entry name" value="PDZ"/>
</dbReference>
<evidence type="ECO:0000313" key="5">
    <source>
        <dbReference type="EMBL" id="CAD6185706.1"/>
    </source>
</evidence>
<dbReference type="Pfam" id="PF00595">
    <property type="entry name" value="PDZ"/>
    <property type="match status" value="1"/>
</dbReference>
<dbReference type="Gene3D" id="2.30.42.10">
    <property type="match status" value="1"/>
</dbReference>
<dbReference type="InterPro" id="IPR035963">
    <property type="entry name" value="FERM_2"/>
</dbReference>
<dbReference type="InterPro" id="IPR014352">
    <property type="entry name" value="FERM/acyl-CoA-bd_prot_sf"/>
</dbReference>
<evidence type="ECO:0000313" key="6">
    <source>
        <dbReference type="Proteomes" id="UP000835052"/>
    </source>
</evidence>
<dbReference type="InterPro" id="IPR036034">
    <property type="entry name" value="PDZ_sf"/>
</dbReference>
<feature type="domain" description="FERM" evidence="3">
    <location>
        <begin position="204"/>
        <end position="528"/>
    </location>
</feature>
<gene>
    <name evidence="5" type="ORF">CAUJ_LOCUS1625</name>
</gene>
<dbReference type="SUPFAM" id="SSF47031">
    <property type="entry name" value="Second domain of FERM"/>
    <property type="match status" value="1"/>
</dbReference>
<protein>
    <submittedName>
        <fullName evidence="5">Uncharacterized protein</fullName>
    </submittedName>
</protein>
<feature type="region of interest" description="Disordered" evidence="1">
    <location>
        <begin position="644"/>
        <end position="683"/>
    </location>
</feature>
<dbReference type="PROSITE" id="PS50106">
    <property type="entry name" value="PDZ"/>
    <property type="match status" value="1"/>
</dbReference>
<dbReference type="Proteomes" id="UP000835052">
    <property type="component" value="Unassembled WGS sequence"/>
</dbReference>
<dbReference type="PANTHER" id="PTHR46221:SF3">
    <property type="entry name" value="FERM AND PDZ DOMAIN-CONTAINING PROTEIN 4"/>
    <property type="match status" value="1"/>
</dbReference>
<sequence length="807" mass="90144">MIKSRSLTFHTSPRKRIACSGSIDEIKDLIHTTRSSHWEPPWASWRCRLGLPYGWEQAKDDDGNIYFINHLNRTTTYADPRQSRAPEGQRTVIVNRRKDIGFGFVAAGQLPTIIQFVSPEGPSDGLLYANDQIIEVNGLNVLNETKDNIVNAVRAADEELTITVEQIPQRNRTPRKNCKVRFTDRVLVSSMPESPMEFPPPLPNVMRVFLENGQTRSFRYDDVTTAKDISDSLLEKLQITAVGHFSLALEYSLGARTSRISLLRPETTIKSVIQMPNSEHLRCVFRLSFIPSDAFTLYQCINDVVRGRFAFEMRYEACIRLAALHVQQVAYDCNILKEGRVSISRIEKEYGLETFLPLIVLENVKRREIRKHLRFYLKRDNSRLMECIGKPACNKQEEEASTASAAPCEPGAMVRLKYIHIVSHLPSFGGRAFSVTFKESQIDMIMQVEPRTGLLVRHPGRSGQPSISIGFDLIGRLVVSRETEVASLISIRLASNPNQGLEFLVDKDDLDDLVMYIVGYHKVLYGSELQCEINNAPPTLKELPSDAPPYSSVHNVMPSGWNYSGDATPTDKSFDLSEDPPSYDLANSFVEMAAEKRKFEMNLQQSEKMNGMDQRRQSDVSKKLLKATDSLLTKNSRELHLKEKFSPAVSKPTSTRMPTIKPEMPSDSSDTEDSSFSSPLRSPHLVDISEDHVDQLVNGVSLLTADHHHIRRASIETLIQNGQNANLESLILKFPHNYSDTDSGGARTPQTDVAAAVVANGKPNGNGYAKYGHQIASPTVSDSTPVSGDSLLGDTSIAAIDDDIPLL</sequence>
<dbReference type="CDD" id="cd00201">
    <property type="entry name" value="WW"/>
    <property type="match status" value="1"/>
</dbReference>
<evidence type="ECO:0000259" key="3">
    <source>
        <dbReference type="PROSITE" id="PS50057"/>
    </source>
</evidence>
<dbReference type="InterPro" id="IPR001202">
    <property type="entry name" value="WW_dom"/>
</dbReference>
<feature type="domain" description="PDZ" evidence="4">
    <location>
        <begin position="91"/>
        <end position="168"/>
    </location>
</feature>
<dbReference type="Pfam" id="PF00397">
    <property type="entry name" value="WW"/>
    <property type="match status" value="1"/>
</dbReference>
<reference evidence="5" key="1">
    <citation type="submission" date="2020-10" db="EMBL/GenBank/DDBJ databases">
        <authorList>
            <person name="Kikuchi T."/>
        </authorList>
    </citation>
    <scope>NUCLEOTIDE SEQUENCE</scope>
    <source>
        <strain evidence="5">NKZ352</strain>
    </source>
</reference>
<proteinExistence type="predicted"/>
<evidence type="ECO:0000259" key="4">
    <source>
        <dbReference type="PROSITE" id="PS50106"/>
    </source>
</evidence>
<dbReference type="SMART" id="SM00456">
    <property type="entry name" value="WW"/>
    <property type="match status" value="1"/>
</dbReference>
<organism evidence="5 6">
    <name type="scientific">Caenorhabditis auriculariae</name>
    <dbReference type="NCBI Taxonomy" id="2777116"/>
    <lineage>
        <taxon>Eukaryota</taxon>
        <taxon>Metazoa</taxon>
        <taxon>Ecdysozoa</taxon>
        <taxon>Nematoda</taxon>
        <taxon>Chromadorea</taxon>
        <taxon>Rhabditida</taxon>
        <taxon>Rhabditina</taxon>
        <taxon>Rhabditomorpha</taxon>
        <taxon>Rhabditoidea</taxon>
        <taxon>Rhabditidae</taxon>
        <taxon>Peloderinae</taxon>
        <taxon>Caenorhabditis</taxon>
    </lineage>
</organism>
<dbReference type="EMBL" id="CAJGYM010000003">
    <property type="protein sequence ID" value="CAD6185706.1"/>
    <property type="molecule type" value="Genomic_DNA"/>
</dbReference>
<keyword evidence="6" id="KW-1185">Reference proteome</keyword>
<dbReference type="PROSITE" id="PS50020">
    <property type="entry name" value="WW_DOMAIN_2"/>
    <property type="match status" value="1"/>
</dbReference>
<dbReference type="OrthoDB" id="5859304at2759"/>
<dbReference type="InterPro" id="IPR019749">
    <property type="entry name" value="Band_41_domain"/>
</dbReference>
<accession>A0A8S1GQL9</accession>
<dbReference type="PROSITE" id="PS50057">
    <property type="entry name" value="FERM_3"/>
    <property type="match status" value="1"/>
</dbReference>
<dbReference type="PANTHER" id="PTHR46221">
    <property type="entry name" value="FERM AND PDZ DOMAIN-CONTAINING PROTEIN FAMILY MEMBER"/>
    <property type="match status" value="1"/>
</dbReference>
<dbReference type="PROSITE" id="PS01159">
    <property type="entry name" value="WW_DOMAIN_1"/>
    <property type="match status" value="1"/>
</dbReference>
<dbReference type="SMART" id="SM00295">
    <property type="entry name" value="B41"/>
    <property type="match status" value="1"/>
</dbReference>